<keyword evidence="1" id="KW-0413">Isomerase</keyword>
<dbReference type="PANTHER" id="PTHR47862">
    <property type="entry name" value="PEPTIDYL-PROLYL CIS-TRANS ISOMERASE FKBP18, CHLOROPLASTIC"/>
    <property type="match status" value="1"/>
</dbReference>
<protein>
    <recommendedName>
        <fullName evidence="1">peptidylprolyl isomerase</fullName>
        <ecNumber evidence="1">5.2.1.8</ecNumber>
    </recommendedName>
</protein>
<feature type="compositionally biased region" description="Pro residues" evidence="2">
    <location>
        <begin position="25"/>
        <end position="36"/>
    </location>
</feature>
<dbReference type="PROSITE" id="PS50059">
    <property type="entry name" value="FKBP_PPIASE"/>
    <property type="match status" value="1"/>
</dbReference>
<evidence type="ECO:0000313" key="4">
    <source>
        <dbReference type="EMBL" id="VAI53602.1"/>
    </source>
</evidence>
<dbReference type="OMA" id="MALACHD"/>
<feature type="domain" description="PPIase FKBP-type" evidence="3">
    <location>
        <begin position="109"/>
        <end position="227"/>
    </location>
</feature>
<gene>
    <name evidence="4" type="ORF">TRITD_6Bv1G014720</name>
</gene>
<dbReference type="AlphaFoldDB" id="A0A9R0YDX2"/>
<proteinExistence type="predicted"/>
<evidence type="ECO:0000256" key="1">
    <source>
        <dbReference type="PROSITE-ProRule" id="PRU00277"/>
    </source>
</evidence>
<accession>A0A9R0YDX2</accession>
<keyword evidence="5" id="KW-1185">Reference proteome</keyword>
<dbReference type="GO" id="GO:0009543">
    <property type="term" value="C:chloroplast thylakoid lumen"/>
    <property type="evidence" value="ECO:0007669"/>
    <property type="project" value="TreeGrafter"/>
</dbReference>
<keyword evidence="1" id="KW-0697">Rotamase</keyword>
<dbReference type="InterPro" id="IPR001179">
    <property type="entry name" value="PPIase_FKBP_dom"/>
</dbReference>
<organism evidence="4 5">
    <name type="scientific">Triticum turgidum subsp. durum</name>
    <name type="common">Durum wheat</name>
    <name type="synonym">Triticum durum</name>
    <dbReference type="NCBI Taxonomy" id="4567"/>
    <lineage>
        <taxon>Eukaryota</taxon>
        <taxon>Viridiplantae</taxon>
        <taxon>Streptophyta</taxon>
        <taxon>Embryophyta</taxon>
        <taxon>Tracheophyta</taxon>
        <taxon>Spermatophyta</taxon>
        <taxon>Magnoliopsida</taxon>
        <taxon>Liliopsida</taxon>
        <taxon>Poales</taxon>
        <taxon>Poaceae</taxon>
        <taxon>BOP clade</taxon>
        <taxon>Pooideae</taxon>
        <taxon>Triticodae</taxon>
        <taxon>Triticeae</taxon>
        <taxon>Triticinae</taxon>
        <taxon>Triticum</taxon>
    </lineage>
</organism>
<evidence type="ECO:0000256" key="2">
    <source>
        <dbReference type="SAM" id="MobiDB-lite"/>
    </source>
</evidence>
<dbReference type="Pfam" id="PF00254">
    <property type="entry name" value="FKBP_C"/>
    <property type="match status" value="1"/>
</dbReference>
<dbReference type="InterPro" id="IPR046357">
    <property type="entry name" value="PPIase_dom_sf"/>
</dbReference>
<feature type="region of interest" description="Disordered" evidence="2">
    <location>
        <begin position="1"/>
        <end position="39"/>
    </location>
</feature>
<dbReference type="Gene3D" id="3.10.50.40">
    <property type="match status" value="1"/>
</dbReference>
<reference evidence="4 5" key="1">
    <citation type="submission" date="2017-09" db="EMBL/GenBank/DDBJ databases">
        <authorList>
            <consortium name="International Durum Wheat Genome Sequencing Consortium (IDWGSC)"/>
            <person name="Milanesi L."/>
        </authorList>
    </citation>
    <scope>NUCLEOTIDE SEQUENCE [LARGE SCALE GENOMIC DNA]</scope>
    <source>
        <strain evidence="5">cv. Svevo</strain>
    </source>
</reference>
<dbReference type="SUPFAM" id="SSF54534">
    <property type="entry name" value="FKBP-like"/>
    <property type="match status" value="1"/>
</dbReference>
<sequence>MPPPPPSMAPSALPSRTFHPRRPHPQPSSAPAPPPREATVPCCVSRRRAAAQLLLSAGLLTAVSSSPPAPALAARRGRRTIAPEDYASTPDGLKYYDLIEGKGPTAEKGSTVQVHFDCIYRSITVVSSREAKLLAGNRSIAQPYVFTVGSLPGKERKRDFADTANGLFSAQASPKPPRAMYMITEGMKVGGKRRVIVPPDLGYGKKGQGEIPADASFELDIELLEVIPPADS</sequence>
<dbReference type="Proteomes" id="UP000324705">
    <property type="component" value="Chromosome 6B"/>
</dbReference>
<dbReference type="EMBL" id="LT934122">
    <property type="protein sequence ID" value="VAI53602.1"/>
    <property type="molecule type" value="Genomic_DNA"/>
</dbReference>
<evidence type="ECO:0000259" key="3">
    <source>
        <dbReference type="PROSITE" id="PS50059"/>
    </source>
</evidence>
<dbReference type="Gramene" id="TRITD6Bv1G014720.2">
    <property type="protein sequence ID" value="TRITD6Bv1G014720.2"/>
    <property type="gene ID" value="TRITD6Bv1G014720"/>
</dbReference>
<dbReference type="InterPro" id="IPR044180">
    <property type="entry name" value="FKBP18-like"/>
</dbReference>
<dbReference type="FunFam" id="3.10.50.40:FF:000036">
    <property type="entry name" value="Peptidylprolyl isomerase"/>
    <property type="match status" value="1"/>
</dbReference>
<comment type="catalytic activity">
    <reaction evidence="1">
        <text>[protein]-peptidylproline (omega=180) = [protein]-peptidylproline (omega=0)</text>
        <dbReference type="Rhea" id="RHEA:16237"/>
        <dbReference type="Rhea" id="RHEA-COMP:10747"/>
        <dbReference type="Rhea" id="RHEA-COMP:10748"/>
        <dbReference type="ChEBI" id="CHEBI:83833"/>
        <dbReference type="ChEBI" id="CHEBI:83834"/>
        <dbReference type="EC" id="5.2.1.8"/>
    </reaction>
</comment>
<name>A0A9R0YDX2_TRITD</name>
<evidence type="ECO:0000313" key="5">
    <source>
        <dbReference type="Proteomes" id="UP000324705"/>
    </source>
</evidence>
<dbReference type="EC" id="5.2.1.8" evidence="1"/>
<dbReference type="GO" id="GO:0003755">
    <property type="term" value="F:peptidyl-prolyl cis-trans isomerase activity"/>
    <property type="evidence" value="ECO:0007669"/>
    <property type="project" value="UniProtKB-KW"/>
</dbReference>
<dbReference type="PANTHER" id="PTHR47862:SF1">
    <property type="entry name" value="PEPTIDYL-PROLYL CIS-TRANS ISOMERASE FKBP18, CHLOROPLASTIC"/>
    <property type="match status" value="1"/>
</dbReference>